<accession>A0A368HF59</accession>
<feature type="transmembrane region" description="Helical" evidence="2">
    <location>
        <begin position="28"/>
        <end position="54"/>
    </location>
</feature>
<dbReference type="InterPro" id="IPR047756">
    <property type="entry name" value="IcmT-like"/>
</dbReference>
<dbReference type="NCBIfam" id="NF038220">
    <property type="entry name" value="IcmT_TraK"/>
    <property type="match status" value="1"/>
</dbReference>
<evidence type="ECO:0000256" key="2">
    <source>
        <dbReference type="SAM" id="Phobius"/>
    </source>
</evidence>
<dbReference type="RefSeq" id="WP_114282897.1">
    <property type="nucleotide sequence ID" value="NZ_PSYR01000002.1"/>
</dbReference>
<keyword evidence="2" id="KW-1133">Transmembrane helix</keyword>
<keyword evidence="2" id="KW-0812">Transmembrane</keyword>
<feature type="region of interest" description="Disordered" evidence="1">
    <location>
        <begin position="82"/>
        <end position="105"/>
    </location>
</feature>
<reference evidence="3 4" key="1">
    <citation type="submission" date="2018-02" db="EMBL/GenBank/DDBJ databases">
        <title>Insights into the biology of acidophilic members of the Acidiferrobacteraceae family derived from comparative genomic analyses.</title>
        <authorList>
            <person name="Issotta F."/>
            <person name="Thyssen C."/>
            <person name="Mena C."/>
            <person name="Moya A."/>
            <person name="Bellenberg S."/>
            <person name="Sproer C."/>
            <person name="Covarrubias P.C."/>
            <person name="Sand W."/>
            <person name="Quatrini R."/>
            <person name="Vera M."/>
        </authorList>
    </citation>
    <scope>NUCLEOTIDE SEQUENCE [LARGE SCALE GENOMIC DNA]</scope>
    <source>
        <strain evidence="4">m-1</strain>
    </source>
</reference>
<name>A0A368HF59_9GAMM</name>
<evidence type="ECO:0000313" key="3">
    <source>
        <dbReference type="EMBL" id="RCN55819.1"/>
    </source>
</evidence>
<dbReference type="AlphaFoldDB" id="A0A368HF59"/>
<comment type="caution">
    <text evidence="3">The sequence shown here is derived from an EMBL/GenBank/DDBJ whole genome shotgun (WGS) entry which is preliminary data.</text>
</comment>
<gene>
    <name evidence="3" type="ORF">C4900_07825</name>
</gene>
<organism evidence="3 4">
    <name type="scientific">Acidiferrobacter thiooxydans</name>
    <dbReference type="NCBI Taxonomy" id="163359"/>
    <lineage>
        <taxon>Bacteria</taxon>
        <taxon>Pseudomonadati</taxon>
        <taxon>Pseudomonadota</taxon>
        <taxon>Gammaproteobacteria</taxon>
        <taxon>Acidiferrobacterales</taxon>
        <taxon>Acidiferrobacteraceae</taxon>
        <taxon>Acidiferrobacter</taxon>
    </lineage>
</organism>
<keyword evidence="4" id="KW-1185">Reference proteome</keyword>
<evidence type="ECO:0000313" key="4">
    <source>
        <dbReference type="Proteomes" id="UP000253250"/>
    </source>
</evidence>
<protein>
    <submittedName>
        <fullName evidence="3">Uncharacterized protein</fullName>
    </submittedName>
</protein>
<sequence>MNKAPENWRDGGLTPQVFGVDARAVFPWLFFIMHFTSWILALVCLLATILFAILARMGFDPGVAWGRVLDWLVHGRFVSGPADSFWDQHPARGVDWSADQGGEGK</sequence>
<evidence type="ECO:0000256" key="1">
    <source>
        <dbReference type="SAM" id="MobiDB-lite"/>
    </source>
</evidence>
<dbReference type="OrthoDB" id="5659989at2"/>
<proteinExistence type="predicted"/>
<keyword evidence="2" id="KW-0472">Membrane</keyword>
<dbReference type="Proteomes" id="UP000253250">
    <property type="component" value="Unassembled WGS sequence"/>
</dbReference>
<dbReference type="EMBL" id="PSYR01000002">
    <property type="protein sequence ID" value="RCN55819.1"/>
    <property type="molecule type" value="Genomic_DNA"/>
</dbReference>